<evidence type="ECO:0000259" key="14">
    <source>
        <dbReference type="PROSITE" id="PS50113"/>
    </source>
</evidence>
<dbReference type="GO" id="GO:0000155">
    <property type="term" value="F:phosphorelay sensor kinase activity"/>
    <property type="evidence" value="ECO:0007669"/>
    <property type="project" value="InterPro"/>
</dbReference>
<comment type="catalytic activity">
    <reaction evidence="1">
        <text>ATP + protein L-histidine = ADP + protein N-phospho-L-histidine.</text>
        <dbReference type="EC" id="2.7.13.3"/>
    </reaction>
</comment>
<dbReference type="InterPro" id="IPR036097">
    <property type="entry name" value="HisK_dim/P_sf"/>
</dbReference>
<dbReference type="AlphaFoldDB" id="A0A364Y2K5"/>
<dbReference type="InterPro" id="IPR003594">
    <property type="entry name" value="HATPase_dom"/>
</dbReference>
<dbReference type="EC" id="2.7.13.3" evidence="3"/>
<keyword evidence="5" id="KW-0808">Transferase</keyword>
<dbReference type="SMART" id="SM00387">
    <property type="entry name" value="HATPase_c"/>
    <property type="match status" value="1"/>
</dbReference>
<reference evidence="15 16" key="1">
    <citation type="submission" date="2018-06" db="EMBL/GenBank/DDBJ databases">
        <title>Chryseolinea flavus sp. nov., a member of the phylum Bacteroidetes isolated from soil.</title>
        <authorList>
            <person name="Li Y."/>
            <person name="Wang J."/>
        </authorList>
    </citation>
    <scope>NUCLEOTIDE SEQUENCE [LARGE SCALE GENOMIC DNA]</scope>
    <source>
        <strain evidence="15 16">SDU1-6</strain>
    </source>
</reference>
<dbReference type="GO" id="GO:0000156">
    <property type="term" value="F:phosphorelay response regulator activity"/>
    <property type="evidence" value="ECO:0007669"/>
    <property type="project" value="TreeGrafter"/>
</dbReference>
<evidence type="ECO:0000259" key="13">
    <source>
        <dbReference type="PROSITE" id="PS50109"/>
    </source>
</evidence>
<dbReference type="Pfam" id="PF13426">
    <property type="entry name" value="PAS_9"/>
    <property type="match status" value="1"/>
</dbReference>
<evidence type="ECO:0000256" key="8">
    <source>
        <dbReference type="ARBA" id="ARBA00022777"/>
    </source>
</evidence>
<dbReference type="Proteomes" id="UP000251889">
    <property type="component" value="Unassembled WGS sequence"/>
</dbReference>
<dbReference type="CDD" id="cd00130">
    <property type="entry name" value="PAS"/>
    <property type="match status" value="1"/>
</dbReference>
<evidence type="ECO:0000256" key="1">
    <source>
        <dbReference type="ARBA" id="ARBA00000085"/>
    </source>
</evidence>
<dbReference type="InterPro" id="IPR050351">
    <property type="entry name" value="BphY/WalK/GraS-like"/>
</dbReference>
<evidence type="ECO:0000256" key="7">
    <source>
        <dbReference type="ARBA" id="ARBA00022741"/>
    </source>
</evidence>
<dbReference type="SUPFAM" id="SSF47384">
    <property type="entry name" value="Homodimeric domain of signal transducing histidine kinase"/>
    <property type="match status" value="1"/>
</dbReference>
<keyword evidence="16" id="KW-1185">Reference proteome</keyword>
<evidence type="ECO:0000256" key="9">
    <source>
        <dbReference type="ARBA" id="ARBA00022840"/>
    </source>
</evidence>
<evidence type="ECO:0000256" key="3">
    <source>
        <dbReference type="ARBA" id="ARBA00012438"/>
    </source>
</evidence>
<keyword evidence="10" id="KW-1133">Transmembrane helix</keyword>
<dbReference type="CDD" id="cd00082">
    <property type="entry name" value="HisKA"/>
    <property type="match status" value="1"/>
</dbReference>
<evidence type="ECO:0000256" key="6">
    <source>
        <dbReference type="ARBA" id="ARBA00022692"/>
    </source>
</evidence>
<dbReference type="PANTHER" id="PTHR42878">
    <property type="entry name" value="TWO-COMPONENT HISTIDINE KINASE"/>
    <property type="match status" value="1"/>
</dbReference>
<dbReference type="SUPFAM" id="SSF55874">
    <property type="entry name" value="ATPase domain of HSP90 chaperone/DNA topoisomerase II/histidine kinase"/>
    <property type="match status" value="1"/>
</dbReference>
<keyword evidence="11" id="KW-0902">Two-component regulatory system</keyword>
<dbReference type="OrthoDB" id="109585at2"/>
<dbReference type="SMART" id="SM00388">
    <property type="entry name" value="HisKA"/>
    <property type="match status" value="1"/>
</dbReference>
<protein>
    <recommendedName>
        <fullName evidence="3">histidine kinase</fullName>
        <ecNumber evidence="3">2.7.13.3</ecNumber>
    </recommendedName>
</protein>
<dbReference type="Gene3D" id="3.30.450.20">
    <property type="entry name" value="PAS domain"/>
    <property type="match status" value="1"/>
</dbReference>
<evidence type="ECO:0000256" key="2">
    <source>
        <dbReference type="ARBA" id="ARBA00004141"/>
    </source>
</evidence>
<evidence type="ECO:0000313" key="16">
    <source>
        <dbReference type="Proteomes" id="UP000251889"/>
    </source>
</evidence>
<keyword evidence="4" id="KW-0597">Phosphoprotein</keyword>
<organism evidence="15 16">
    <name type="scientific">Pseudochryseolinea flava</name>
    <dbReference type="NCBI Taxonomy" id="2059302"/>
    <lineage>
        <taxon>Bacteria</taxon>
        <taxon>Pseudomonadati</taxon>
        <taxon>Bacteroidota</taxon>
        <taxon>Cytophagia</taxon>
        <taxon>Cytophagales</taxon>
        <taxon>Fulvivirgaceae</taxon>
        <taxon>Pseudochryseolinea</taxon>
    </lineage>
</organism>
<sequence>MRNVLLFNDMNSVAALDPKIALHALSQTASAIVFLDEEKRVVFHNEAAAKILGFQGVSTVGATVDSIFPTSSLVEFNNYLDKYRGPLTDLSPTEFSRDFEVTRHDGSTFWANATFSRIVYDSHVYFTILVRDVTKRQKIESDLASKNEQINKLTAQIEKFLYSTSHDLRSPLTSILGLVNLMRMESLDDSFEEYTAKIEASAMKLDGIIKNIMSFSKATYQRRKSQKIDLELLAHRVLNAHHSDANYKKIFFEVVANSQYPFYSDPERMEIILNNIISNAIHFYDPNKVRSFVRININVSAVDVLIEIIDNGLGIGHQHHNQIFSMFYKATLNSSGAGLGLYIVKESLEQLKGSVKMESELGFGSVFRVRVPNDHKGQLISRKLKLQHN</sequence>
<dbReference type="PANTHER" id="PTHR42878:SF7">
    <property type="entry name" value="SENSOR HISTIDINE KINASE GLRK"/>
    <property type="match status" value="1"/>
</dbReference>
<gene>
    <name evidence="15" type="ORF">DQQ10_12315</name>
</gene>
<evidence type="ECO:0000256" key="10">
    <source>
        <dbReference type="ARBA" id="ARBA00022989"/>
    </source>
</evidence>
<dbReference type="PRINTS" id="PR00344">
    <property type="entry name" value="BCTRLSENSOR"/>
</dbReference>
<dbReference type="InterPro" id="IPR004358">
    <property type="entry name" value="Sig_transdc_His_kin-like_C"/>
</dbReference>
<dbReference type="InterPro" id="IPR000014">
    <property type="entry name" value="PAS"/>
</dbReference>
<dbReference type="InterPro" id="IPR003661">
    <property type="entry name" value="HisK_dim/P_dom"/>
</dbReference>
<feature type="domain" description="Histidine kinase" evidence="13">
    <location>
        <begin position="163"/>
        <end position="375"/>
    </location>
</feature>
<dbReference type="PROSITE" id="PS50113">
    <property type="entry name" value="PAC"/>
    <property type="match status" value="1"/>
</dbReference>
<dbReference type="GO" id="GO:0007234">
    <property type="term" value="P:osmosensory signaling via phosphorelay pathway"/>
    <property type="evidence" value="ECO:0007669"/>
    <property type="project" value="TreeGrafter"/>
</dbReference>
<evidence type="ECO:0000313" key="15">
    <source>
        <dbReference type="EMBL" id="RAW01010.1"/>
    </source>
</evidence>
<keyword evidence="7" id="KW-0547">Nucleotide-binding</keyword>
<keyword evidence="12" id="KW-0472">Membrane</keyword>
<proteinExistence type="predicted"/>
<evidence type="ECO:0000256" key="12">
    <source>
        <dbReference type="ARBA" id="ARBA00023136"/>
    </source>
</evidence>
<accession>A0A364Y2K5</accession>
<name>A0A364Y2K5_9BACT</name>
<dbReference type="NCBIfam" id="TIGR00229">
    <property type="entry name" value="sensory_box"/>
    <property type="match status" value="1"/>
</dbReference>
<evidence type="ECO:0000256" key="11">
    <source>
        <dbReference type="ARBA" id="ARBA00023012"/>
    </source>
</evidence>
<comment type="caution">
    <text evidence="15">The sequence shown here is derived from an EMBL/GenBank/DDBJ whole genome shotgun (WGS) entry which is preliminary data.</text>
</comment>
<evidence type="ECO:0000256" key="4">
    <source>
        <dbReference type="ARBA" id="ARBA00022553"/>
    </source>
</evidence>
<feature type="domain" description="PAC" evidence="14">
    <location>
        <begin position="95"/>
        <end position="145"/>
    </location>
</feature>
<dbReference type="InterPro" id="IPR035965">
    <property type="entry name" value="PAS-like_dom_sf"/>
</dbReference>
<dbReference type="Pfam" id="PF00512">
    <property type="entry name" value="HisKA"/>
    <property type="match status" value="1"/>
</dbReference>
<dbReference type="Gene3D" id="3.30.565.10">
    <property type="entry name" value="Histidine kinase-like ATPase, C-terminal domain"/>
    <property type="match status" value="1"/>
</dbReference>
<dbReference type="SUPFAM" id="SSF55785">
    <property type="entry name" value="PYP-like sensor domain (PAS domain)"/>
    <property type="match status" value="1"/>
</dbReference>
<keyword evidence="6" id="KW-0812">Transmembrane</keyword>
<dbReference type="InterPro" id="IPR005467">
    <property type="entry name" value="His_kinase_dom"/>
</dbReference>
<dbReference type="GO" id="GO:0016020">
    <property type="term" value="C:membrane"/>
    <property type="evidence" value="ECO:0007669"/>
    <property type="project" value="UniProtKB-SubCell"/>
</dbReference>
<dbReference type="PROSITE" id="PS50109">
    <property type="entry name" value="HIS_KIN"/>
    <property type="match status" value="1"/>
</dbReference>
<dbReference type="InterPro" id="IPR036890">
    <property type="entry name" value="HATPase_C_sf"/>
</dbReference>
<dbReference type="InterPro" id="IPR000700">
    <property type="entry name" value="PAS-assoc_C"/>
</dbReference>
<dbReference type="Gene3D" id="1.10.287.130">
    <property type="match status" value="1"/>
</dbReference>
<dbReference type="EMBL" id="QMFY01000005">
    <property type="protein sequence ID" value="RAW01010.1"/>
    <property type="molecule type" value="Genomic_DNA"/>
</dbReference>
<dbReference type="GO" id="GO:0005524">
    <property type="term" value="F:ATP binding"/>
    <property type="evidence" value="ECO:0007669"/>
    <property type="project" value="UniProtKB-KW"/>
</dbReference>
<keyword evidence="9" id="KW-0067">ATP-binding</keyword>
<keyword evidence="8" id="KW-0418">Kinase</keyword>
<dbReference type="GO" id="GO:0030295">
    <property type="term" value="F:protein kinase activator activity"/>
    <property type="evidence" value="ECO:0007669"/>
    <property type="project" value="TreeGrafter"/>
</dbReference>
<evidence type="ECO:0000256" key="5">
    <source>
        <dbReference type="ARBA" id="ARBA00022679"/>
    </source>
</evidence>
<comment type="subcellular location">
    <subcellularLocation>
        <location evidence="2">Membrane</location>
        <topology evidence="2">Multi-pass membrane protein</topology>
    </subcellularLocation>
</comment>
<dbReference type="Pfam" id="PF02518">
    <property type="entry name" value="HATPase_c"/>
    <property type="match status" value="1"/>
</dbReference>